<evidence type="ECO:0000313" key="3">
    <source>
        <dbReference type="Proteomes" id="UP000242715"/>
    </source>
</evidence>
<proteinExistence type="predicted"/>
<feature type="region of interest" description="Disordered" evidence="1">
    <location>
        <begin position="1"/>
        <end position="25"/>
    </location>
</feature>
<feature type="compositionally biased region" description="Acidic residues" evidence="1">
    <location>
        <begin position="7"/>
        <end position="25"/>
    </location>
</feature>
<gene>
    <name evidence="2" type="ORF">TSUD_164090</name>
</gene>
<evidence type="ECO:0000256" key="1">
    <source>
        <dbReference type="SAM" id="MobiDB-lite"/>
    </source>
</evidence>
<accession>A0A2Z6M414</accession>
<dbReference type="AlphaFoldDB" id="A0A2Z6M414"/>
<name>A0A2Z6M414_TRISU</name>
<sequence length="79" mass="8946">MAHETGDDVEDNEVEADDGDYAEDEFEDDFKKQTLLIMLDRAQYSKEGDSINPVIHQGMIGPKPLLVYSRRKGTKVTND</sequence>
<reference evidence="3" key="1">
    <citation type="journal article" date="2017" name="Front. Plant Sci.">
        <title>Climate Clever Clovers: New Paradigm to Reduce the Environmental Footprint of Ruminants by Breeding Low Methanogenic Forages Utilizing Haplotype Variation.</title>
        <authorList>
            <person name="Kaur P."/>
            <person name="Appels R."/>
            <person name="Bayer P.E."/>
            <person name="Keeble-Gagnere G."/>
            <person name="Wang J."/>
            <person name="Hirakawa H."/>
            <person name="Shirasawa K."/>
            <person name="Vercoe P."/>
            <person name="Stefanova K."/>
            <person name="Durmic Z."/>
            <person name="Nichols P."/>
            <person name="Revell C."/>
            <person name="Isobe S.N."/>
            <person name="Edwards D."/>
            <person name="Erskine W."/>
        </authorList>
    </citation>
    <scope>NUCLEOTIDE SEQUENCE [LARGE SCALE GENOMIC DNA]</scope>
    <source>
        <strain evidence="3">cv. Daliak</strain>
    </source>
</reference>
<organism evidence="2 3">
    <name type="scientific">Trifolium subterraneum</name>
    <name type="common">Subterranean clover</name>
    <dbReference type="NCBI Taxonomy" id="3900"/>
    <lineage>
        <taxon>Eukaryota</taxon>
        <taxon>Viridiplantae</taxon>
        <taxon>Streptophyta</taxon>
        <taxon>Embryophyta</taxon>
        <taxon>Tracheophyta</taxon>
        <taxon>Spermatophyta</taxon>
        <taxon>Magnoliopsida</taxon>
        <taxon>eudicotyledons</taxon>
        <taxon>Gunneridae</taxon>
        <taxon>Pentapetalae</taxon>
        <taxon>rosids</taxon>
        <taxon>fabids</taxon>
        <taxon>Fabales</taxon>
        <taxon>Fabaceae</taxon>
        <taxon>Papilionoideae</taxon>
        <taxon>50 kb inversion clade</taxon>
        <taxon>NPAAA clade</taxon>
        <taxon>Hologalegina</taxon>
        <taxon>IRL clade</taxon>
        <taxon>Trifolieae</taxon>
        <taxon>Trifolium</taxon>
    </lineage>
</organism>
<evidence type="ECO:0000313" key="2">
    <source>
        <dbReference type="EMBL" id="GAU25868.1"/>
    </source>
</evidence>
<protein>
    <submittedName>
        <fullName evidence="2">Uncharacterized protein</fullName>
    </submittedName>
</protein>
<dbReference type="Proteomes" id="UP000242715">
    <property type="component" value="Unassembled WGS sequence"/>
</dbReference>
<keyword evidence="3" id="KW-1185">Reference proteome</keyword>
<dbReference type="EMBL" id="DF973323">
    <property type="protein sequence ID" value="GAU25868.1"/>
    <property type="molecule type" value="Genomic_DNA"/>
</dbReference>